<name>A0ABW0YYS8_9ACTN</name>
<keyword evidence="2" id="KW-1185">Reference proteome</keyword>
<evidence type="ECO:0000313" key="1">
    <source>
        <dbReference type="EMBL" id="MFC5719560.1"/>
    </source>
</evidence>
<reference evidence="2" key="1">
    <citation type="journal article" date="2019" name="Int. J. Syst. Evol. Microbiol.">
        <title>The Global Catalogue of Microorganisms (GCM) 10K type strain sequencing project: providing services to taxonomists for standard genome sequencing and annotation.</title>
        <authorList>
            <consortium name="The Broad Institute Genomics Platform"/>
            <consortium name="The Broad Institute Genome Sequencing Center for Infectious Disease"/>
            <person name="Wu L."/>
            <person name="Ma J."/>
        </authorList>
    </citation>
    <scope>NUCLEOTIDE SEQUENCE [LARGE SCALE GENOMIC DNA]</scope>
    <source>
        <strain evidence="2">CGMCC 4.7304</strain>
    </source>
</reference>
<comment type="caution">
    <text evidence="1">The sequence shown here is derived from an EMBL/GenBank/DDBJ whole genome shotgun (WGS) entry which is preliminary data.</text>
</comment>
<evidence type="ECO:0008006" key="3">
    <source>
        <dbReference type="Google" id="ProtNLM"/>
    </source>
</evidence>
<protein>
    <recommendedName>
        <fullName evidence="3">DUF4238 domain-containing protein</fullName>
    </recommendedName>
</protein>
<sequence>MSDKAPRVVLDRLRAVEWDDSDAAFDHARSRALLMREYLRRAALWAREYGVEALWPFFDIAEHAAPSVTVDPAVAAETEEFLRRLIARDSVKKTCRSAVHWAAVYATEHVPLPELPDPYEPLLLMYERGGGFYVEEFIELNGIAIREGNVASNLNAPPFLTLSPVTLNALDGEGAITYYSIPGGLMRRRVDYDGTHEETLSLQLTWQSTDEQLKLAAPEHEGANSVYLTEISEREAASYIEGLTHQPG</sequence>
<dbReference type="RefSeq" id="WP_390314671.1">
    <property type="nucleotide sequence ID" value="NZ_JBHSPB010000003.1"/>
</dbReference>
<gene>
    <name evidence="1" type="ORF">ACFP1Z_05125</name>
</gene>
<organism evidence="1 2">
    <name type="scientific">Streptomyces gamaensis</name>
    <dbReference type="NCBI Taxonomy" id="1763542"/>
    <lineage>
        <taxon>Bacteria</taxon>
        <taxon>Bacillati</taxon>
        <taxon>Actinomycetota</taxon>
        <taxon>Actinomycetes</taxon>
        <taxon>Kitasatosporales</taxon>
        <taxon>Streptomycetaceae</taxon>
        <taxon>Streptomyces</taxon>
    </lineage>
</organism>
<evidence type="ECO:0000313" key="2">
    <source>
        <dbReference type="Proteomes" id="UP001596083"/>
    </source>
</evidence>
<accession>A0ABW0YYS8</accession>
<dbReference type="EMBL" id="JBHSPB010000003">
    <property type="protein sequence ID" value="MFC5719560.1"/>
    <property type="molecule type" value="Genomic_DNA"/>
</dbReference>
<dbReference type="Proteomes" id="UP001596083">
    <property type="component" value="Unassembled WGS sequence"/>
</dbReference>
<proteinExistence type="predicted"/>